<evidence type="ECO:0000256" key="2">
    <source>
        <dbReference type="ARBA" id="ARBA00023295"/>
    </source>
</evidence>
<dbReference type="Gene3D" id="3.40.50.1700">
    <property type="entry name" value="Glycoside hydrolase family 3 C-terminal domain"/>
    <property type="match status" value="1"/>
</dbReference>
<dbReference type="Proteomes" id="UP000501690">
    <property type="component" value="Linkage Group LG6"/>
</dbReference>
<feature type="domain" description="Glycoside hydrolase family 3 N-terminal" evidence="4">
    <location>
        <begin position="47"/>
        <end position="205"/>
    </location>
</feature>
<name>A0A4D6MAD0_VIGUN</name>
<dbReference type="InterPro" id="IPR036881">
    <property type="entry name" value="Glyco_hydro_3_C_sf"/>
</dbReference>
<dbReference type="PANTHER" id="PTHR30620">
    <property type="entry name" value="PERIPLASMIC BETA-GLUCOSIDASE-RELATED"/>
    <property type="match status" value="1"/>
</dbReference>
<dbReference type="AlphaFoldDB" id="A0A4D6MAD0"/>
<dbReference type="InterPro" id="IPR002772">
    <property type="entry name" value="Glyco_hydro_3_C"/>
</dbReference>
<feature type="signal peptide" evidence="3">
    <location>
        <begin position="1"/>
        <end position="23"/>
    </location>
</feature>
<dbReference type="PANTHER" id="PTHR30620:SF80">
    <property type="entry name" value="BETA-D-GLUCOSIDE GLUCOHYDROLASE"/>
    <property type="match status" value="1"/>
</dbReference>
<gene>
    <name evidence="6" type="ORF">DEO72_LG6g2071</name>
</gene>
<keyword evidence="1" id="KW-0378">Hydrolase</keyword>
<keyword evidence="2" id="KW-0326">Glycosidase</keyword>
<dbReference type="SUPFAM" id="SSF51445">
    <property type="entry name" value="(Trans)glycosidases"/>
    <property type="match status" value="2"/>
</dbReference>
<dbReference type="SUPFAM" id="SSF52279">
    <property type="entry name" value="Beta-D-glucan exohydrolase, C-terminal domain"/>
    <property type="match status" value="1"/>
</dbReference>
<reference evidence="6 7" key="1">
    <citation type="submission" date="2019-04" db="EMBL/GenBank/DDBJ databases">
        <title>An improved genome assembly and genetic linkage map for asparagus bean, Vigna unguiculata ssp. sesquipedialis.</title>
        <authorList>
            <person name="Xia Q."/>
            <person name="Zhang R."/>
            <person name="Dong Y."/>
        </authorList>
    </citation>
    <scope>NUCLEOTIDE SEQUENCE [LARGE SCALE GENOMIC DNA]</scope>
    <source>
        <tissue evidence="6">Leaf</tissue>
    </source>
</reference>
<evidence type="ECO:0000313" key="7">
    <source>
        <dbReference type="Proteomes" id="UP000501690"/>
    </source>
</evidence>
<dbReference type="FunFam" id="3.40.50.1700:FF:000002">
    <property type="entry name" value="Glycosyl hydrolase family protein"/>
    <property type="match status" value="1"/>
</dbReference>
<evidence type="ECO:0000256" key="1">
    <source>
        <dbReference type="ARBA" id="ARBA00022801"/>
    </source>
</evidence>
<evidence type="ECO:0000259" key="5">
    <source>
        <dbReference type="Pfam" id="PF01915"/>
    </source>
</evidence>
<protein>
    <submittedName>
        <fullName evidence="6">Beta-glucosidase</fullName>
    </submittedName>
</protein>
<accession>A0A4D6MAD0</accession>
<evidence type="ECO:0000256" key="3">
    <source>
        <dbReference type="SAM" id="SignalP"/>
    </source>
</evidence>
<dbReference type="Pfam" id="PF01915">
    <property type="entry name" value="Glyco_hydro_3_C"/>
    <property type="match status" value="1"/>
</dbReference>
<dbReference type="EMBL" id="CP039350">
    <property type="protein sequence ID" value="QCD97361.1"/>
    <property type="molecule type" value="Genomic_DNA"/>
</dbReference>
<dbReference type="GO" id="GO:0008422">
    <property type="term" value="F:beta-glucosidase activity"/>
    <property type="evidence" value="ECO:0007669"/>
    <property type="project" value="TreeGrafter"/>
</dbReference>
<keyword evidence="7" id="KW-1185">Reference proteome</keyword>
<dbReference type="GO" id="GO:0009251">
    <property type="term" value="P:glucan catabolic process"/>
    <property type="evidence" value="ECO:0007669"/>
    <property type="project" value="TreeGrafter"/>
</dbReference>
<dbReference type="InterPro" id="IPR051915">
    <property type="entry name" value="Cellulose_Degrad_GH3"/>
</dbReference>
<evidence type="ECO:0000259" key="4">
    <source>
        <dbReference type="Pfam" id="PF00933"/>
    </source>
</evidence>
<dbReference type="InterPro" id="IPR001764">
    <property type="entry name" value="Glyco_hydro_3_N"/>
</dbReference>
<sequence length="710" mass="78233">MAKISILLVGFWLLGGWTGLLDAEYVKYKDPKLSIDARVDDLVSRMTLEEKIGQMLQIERKYASADLVKKYLIGSVMSEGGSIPAPQASAETWINMVNEFQKGALSTRLGIPMFYGIDAVHGHNTVYKATIFPHNIGLGATRDPELVKRIGAATALEVRATGIQYAYAPCIAVCRDPRWGRCYESYSEDPKLVQAMTEIIPGLQGDIPHNLPKGVPFIAGKDSELVKRIGAATALEVRATGIQYAYAPCIAVCRDPRWGRCYESYSEDPELVQAMTEIIPGLQGDIPDNLPKGVPFISGKEKVIGSAKHYVGDGGTVDGINEHNTVIDRDGLMKIHMPPYLTSINKGVASIMVSYSSWNGVKMHAHHDLITSFLKNTLHFKGFVISDFEGIDRITTPHRANINYSIEAGVSAGIDMFMFPKLYTEFIDGLSMLVKSERIPMSRIDDAVRRILWVKFMMGIFENPFADYSMTKYLGIQEHRNLAREAVRKSMVLLKNGESVDKPLLPLPKKAPKILVAGIHADNLGYQCGGWTIQWQGVSGNNLLEGTTILNAVKNTVDPETTVIYKENPDAEFVKSNEFSYAIVVVGEPPYAETHGDNMKLEIPDPGPEIIRNVCGVTKCVVIVISGRPLVIEPYVGMIDALVAAWLPGSEGQGVADVLYGDYGFTGKLPRTWFKSVDQLPMNVGDPHYDPLFPFGFGLTTEPTKAFFSE</sequence>
<proteinExistence type="predicted"/>
<evidence type="ECO:0000313" key="6">
    <source>
        <dbReference type="EMBL" id="QCD97361.1"/>
    </source>
</evidence>
<keyword evidence="3" id="KW-0732">Signal</keyword>
<dbReference type="Pfam" id="PF00933">
    <property type="entry name" value="Glyco_hydro_3"/>
    <property type="match status" value="2"/>
</dbReference>
<feature type="domain" description="Glycoside hydrolase family 3 C-terminal" evidence="5">
    <location>
        <begin position="491"/>
        <end position="700"/>
    </location>
</feature>
<dbReference type="PRINTS" id="PR00133">
    <property type="entry name" value="GLHYDRLASE3"/>
</dbReference>
<dbReference type="InterPro" id="IPR017853">
    <property type="entry name" value="GH"/>
</dbReference>
<organism evidence="6 7">
    <name type="scientific">Vigna unguiculata</name>
    <name type="common">Cowpea</name>
    <dbReference type="NCBI Taxonomy" id="3917"/>
    <lineage>
        <taxon>Eukaryota</taxon>
        <taxon>Viridiplantae</taxon>
        <taxon>Streptophyta</taxon>
        <taxon>Embryophyta</taxon>
        <taxon>Tracheophyta</taxon>
        <taxon>Spermatophyta</taxon>
        <taxon>Magnoliopsida</taxon>
        <taxon>eudicotyledons</taxon>
        <taxon>Gunneridae</taxon>
        <taxon>Pentapetalae</taxon>
        <taxon>rosids</taxon>
        <taxon>fabids</taxon>
        <taxon>Fabales</taxon>
        <taxon>Fabaceae</taxon>
        <taxon>Papilionoideae</taxon>
        <taxon>50 kb inversion clade</taxon>
        <taxon>NPAAA clade</taxon>
        <taxon>indigoferoid/millettioid clade</taxon>
        <taxon>Phaseoleae</taxon>
        <taxon>Vigna</taxon>
    </lineage>
</organism>
<dbReference type="InterPro" id="IPR036962">
    <property type="entry name" value="Glyco_hydro_3_N_sf"/>
</dbReference>
<feature type="chain" id="PRO_5020031149" evidence="3">
    <location>
        <begin position="24"/>
        <end position="710"/>
    </location>
</feature>
<dbReference type="Gene3D" id="3.20.20.300">
    <property type="entry name" value="Glycoside hydrolase, family 3, N-terminal domain"/>
    <property type="match status" value="2"/>
</dbReference>
<feature type="domain" description="Glycoside hydrolase family 3 N-terminal" evidence="4">
    <location>
        <begin position="210"/>
        <end position="452"/>
    </location>
</feature>